<gene>
    <name evidence="2" type="ORF">GORHZ_103_00210</name>
</gene>
<dbReference type="Pfam" id="PF00188">
    <property type="entry name" value="CAP"/>
    <property type="match status" value="1"/>
</dbReference>
<organism evidence="2 3">
    <name type="scientific">Gordonia rhizosphera NBRC 16068</name>
    <dbReference type="NCBI Taxonomy" id="1108045"/>
    <lineage>
        <taxon>Bacteria</taxon>
        <taxon>Bacillati</taxon>
        <taxon>Actinomycetota</taxon>
        <taxon>Actinomycetes</taxon>
        <taxon>Mycobacteriales</taxon>
        <taxon>Gordoniaceae</taxon>
        <taxon>Gordonia</taxon>
    </lineage>
</organism>
<dbReference type="Proteomes" id="UP000008363">
    <property type="component" value="Unassembled WGS sequence"/>
</dbReference>
<comment type="caution">
    <text evidence="2">The sequence shown here is derived from an EMBL/GenBank/DDBJ whole genome shotgun (WGS) entry which is preliminary data.</text>
</comment>
<feature type="domain" description="SCP" evidence="1">
    <location>
        <begin position="21"/>
        <end position="130"/>
    </location>
</feature>
<dbReference type="CDD" id="cd05379">
    <property type="entry name" value="CAP_bacterial"/>
    <property type="match status" value="1"/>
</dbReference>
<dbReference type="EMBL" id="BAHC01000103">
    <property type="protein sequence ID" value="GAB90468.1"/>
    <property type="molecule type" value="Genomic_DNA"/>
</dbReference>
<accession>K6V359</accession>
<dbReference type="PANTHER" id="PTHR31157">
    <property type="entry name" value="SCP DOMAIN-CONTAINING PROTEIN"/>
    <property type="match status" value="1"/>
</dbReference>
<keyword evidence="3" id="KW-1185">Reference proteome</keyword>
<protein>
    <recommendedName>
        <fullName evidence="1">SCP domain-containing protein</fullName>
    </recommendedName>
</protein>
<proteinExistence type="predicted"/>
<dbReference type="STRING" id="1108045.GORHZ_103_00210"/>
<dbReference type="InterPro" id="IPR014044">
    <property type="entry name" value="CAP_dom"/>
</dbReference>
<evidence type="ECO:0000259" key="1">
    <source>
        <dbReference type="Pfam" id="PF00188"/>
    </source>
</evidence>
<dbReference type="RefSeq" id="WP_006333271.1">
    <property type="nucleotide sequence ID" value="NZ_BAHC01000103.1"/>
</dbReference>
<evidence type="ECO:0000313" key="2">
    <source>
        <dbReference type="EMBL" id="GAB90468.1"/>
    </source>
</evidence>
<name>K6V359_9ACTN</name>
<dbReference type="PANTHER" id="PTHR31157:SF1">
    <property type="entry name" value="SCP DOMAIN-CONTAINING PROTEIN"/>
    <property type="match status" value="1"/>
</dbReference>
<reference evidence="2 3" key="1">
    <citation type="submission" date="2012-08" db="EMBL/GenBank/DDBJ databases">
        <title>Whole genome shotgun sequence of Gordonia rhizosphera NBRC 16068.</title>
        <authorList>
            <person name="Takarada H."/>
            <person name="Isaki S."/>
            <person name="Hosoyama A."/>
            <person name="Tsuchikane K."/>
            <person name="Katsumata H."/>
            <person name="Baba S."/>
            <person name="Ohji S."/>
            <person name="Yamazaki S."/>
            <person name="Fujita N."/>
        </authorList>
    </citation>
    <scope>NUCLEOTIDE SEQUENCE [LARGE SCALE GENOMIC DNA]</scope>
    <source>
        <strain evidence="2 3">NBRC 16068</strain>
    </source>
</reference>
<dbReference type="InterPro" id="IPR035940">
    <property type="entry name" value="CAP_sf"/>
</dbReference>
<dbReference type="SUPFAM" id="SSF55797">
    <property type="entry name" value="PR-1-like"/>
    <property type="match status" value="1"/>
</dbReference>
<dbReference type="eggNOG" id="COG2340">
    <property type="taxonomic scope" value="Bacteria"/>
</dbReference>
<dbReference type="AlphaFoldDB" id="K6V359"/>
<dbReference type="Gene3D" id="3.40.33.10">
    <property type="entry name" value="CAP"/>
    <property type="match status" value="1"/>
</dbReference>
<evidence type="ECO:0000313" key="3">
    <source>
        <dbReference type="Proteomes" id="UP000008363"/>
    </source>
</evidence>
<sequence>MSTAANASPAGPLSPQELAAATNRYRAAHGVPALQPNPRLSEVAQTWTQQMADRDILAHNPWYSGEIPSGWTSSAENVAQNWQYASADAVIDQWAGSPGHLQHILNPSYTDLGVGVAVNAAGKLYATQVFAQY</sequence>
<dbReference type="OrthoDB" id="68195at2"/>